<reference evidence="2 3" key="1">
    <citation type="submission" date="2013-11" db="EMBL/GenBank/DDBJ databases">
        <title>The Damaraland mole rat (Fukomys damarensis) genome and evolution of African mole rats.</title>
        <authorList>
            <person name="Gladyshev V.N."/>
            <person name="Fang X."/>
        </authorList>
    </citation>
    <scope>NUCLEOTIDE SEQUENCE [LARGE SCALE GENOMIC DNA]</scope>
    <source>
        <tissue evidence="2">Liver</tissue>
    </source>
</reference>
<name>A0A091EJ84_FUKDA</name>
<dbReference type="AlphaFoldDB" id="A0A091EJ84"/>
<dbReference type="GO" id="GO:0016020">
    <property type="term" value="C:membrane"/>
    <property type="evidence" value="ECO:0007669"/>
    <property type="project" value="InterPro"/>
</dbReference>
<keyword evidence="3" id="KW-1185">Reference proteome</keyword>
<dbReference type="PANTHER" id="PTHR43448:SF2">
    <property type="entry name" value="PROTOHEME IX FARNESYLTRANSFERASE, MITOCHONDRIAL"/>
    <property type="match status" value="1"/>
</dbReference>
<dbReference type="EMBL" id="KN121743">
    <property type="protein sequence ID" value="KFO35576.1"/>
    <property type="molecule type" value="Genomic_DNA"/>
</dbReference>
<evidence type="ECO:0000313" key="3">
    <source>
        <dbReference type="Proteomes" id="UP000028990"/>
    </source>
</evidence>
<organism evidence="2 3">
    <name type="scientific">Fukomys damarensis</name>
    <name type="common">Damaraland mole rat</name>
    <name type="synonym">Cryptomys damarensis</name>
    <dbReference type="NCBI Taxonomy" id="885580"/>
    <lineage>
        <taxon>Eukaryota</taxon>
        <taxon>Metazoa</taxon>
        <taxon>Chordata</taxon>
        <taxon>Craniata</taxon>
        <taxon>Vertebrata</taxon>
        <taxon>Euteleostomi</taxon>
        <taxon>Mammalia</taxon>
        <taxon>Eutheria</taxon>
        <taxon>Euarchontoglires</taxon>
        <taxon>Glires</taxon>
        <taxon>Rodentia</taxon>
        <taxon>Hystricomorpha</taxon>
        <taxon>Bathyergidae</taxon>
        <taxon>Fukomys</taxon>
    </lineage>
</organism>
<dbReference type="GO" id="GO:0008495">
    <property type="term" value="F:protoheme IX farnesyltransferase activity"/>
    <property type="evidence" value="ECO:0007669"/>
    <property type="project" value="InterPro"/>
</dbReference>
<evidence type="ECO:0000313" key="2">
    <source>
        <dbReference type="EMBL" id="KFO35576.1"/>
    </source>
</evidence>
<dbReference type="GO" id="GO:0005739">
    <property type="term" value="C:mitochondrion"/>
    <property type="evidence" value="ECO:0007669"/>
    <property type="project" value="TreeGrafter"/>
</dbReference>
<dbReference type="GO" id="GO:0006784">
    <property type="term" value="P:heme A biosynthetic process"/>
    <property type="evidence" value="ECO:0007669"/>
    <property type="project" value="TreeGrafter"/>
</dbReference>
<protein>
    <submittedName>
        <fullName evidence="2">Protoheme IX farnesyltransferase, mitochondrial</fullName>
    </submittedName>
</protein>
<dbReference type="InterPro" id="IPR006369">
    <property type="entry name" value="Protohaem_IX_farnesylTrfase"/>
</dbReference>
<dbReference type="Proteomes" id="UP000028990">
    <property type="component" value="Unassembled WGS sequence"/>
</dbReference>
<gene>
    <name evidence="2" type="ORF">H920_03032</name>
</gene>
<proteinExistence type="predicted"/>
<accession>A0A091EJ84</accession>
<keyword evidence="1 2" id="KW-0808">Transferase</keyword>
<dbReference type="PANTHER" id="PTHR43448">
    <property type="entry name" value="PROTOHEME IX FARNESYLTRANSFERASE, MITOCHONDRIAL"/>
    <property type="match status" value="1"/>
</dbReference>
<evidence type="ECO:0000256" key="1">
    <source>
        <dbReference type="ARBA" id="ARBA00022679"/>
    </source>
</evidence>
<sequence>MAAFPHSFSSRLLTGWVGGCVWYLERRALLESPHKFMHLFRNVNKQWITFQHFNFLKRMYVTQVNRILNQQVKPKPKPVASPFLEKTSSDEAKAEIDEMRPLSPLSPSLSIKPDEKQLIELESASTIEGSIDVGKETKEEKQWKEMKVHLDDLPGILARLSKIKLTALVVSTTSAGFALAPGPFDWPCFLLTSLGTGLASCAANSINQVDSGLTDDADEKAFSVVVLIPGRLYRFLILYPLSLIY</sequence>